<feature type="compositionally biased region" description="Low complexity" evidence="1">
    <location>
        <begin position="248"/>
        <end position="261"/>
    </location>
</feature>
<name>A0A7X6RGJ4_9NOCA</name>
<feature type="compositionally biased region" description="Polar residues" evidence="1">
    <location>
        <begin position="196"/>
        <end position="212"/>
    </location>
</feature>
<accession>A0A7X6RGJ4</accession>
<dbReference type="EMBL" id="JAAXPE010000003">
    <property type="protein sequence ID" value="NKY84980.1"/>
    <property type="molecule type" value="Genomic_DNA"/>
</dbReference>
<feature type="compositionally biased region" description="Low complexity" evidence="1">
    <location>
        <begin position="216"/>
        <end position="241"/>
    </location>
</feature>
<organism evidence="2 3">
    <name type="scientific">Nocardia veterana</name>
    <dbReference type="NCBI Taxonomy" id="132249"/>
    <lineage>
        <taxon>Bacteria</taxon>
        <taxon>Bacillati</taxon>
        <taxon>Actinomycetota</taxon>
        <taxon>Actinomycetes</taxon>
        <taxon>Mycobacteriales</taxon>
        <taxon>Nocardiaceae</taxon>
        <taxon>Nocardia</taxon>
    </lineage>
</organism>
<proteinExistence type="predicted"/>
<evidence type="ECO:0008006" key="4">
    <source>
        <dbReference type="Google" id="ProtNLM"/>
    </source>
</evidence>
<feature type="region of interest" description="Disordered" evidence="1">
    <location>
        <begin position="100"/>
        <end position="332"/>
    </location>
</feature>
<evidence type="ECO:0000256" key="1">
    <source>
        <dbReference type="SAM" id="MobiDB-lite"/>
    </source>
</evidence>
<gene>
    <name evidence="2" type="ORF">HGA07_04995</name>
</gene>
<dbReference type="SUPFAM" id="SSF140453">
    <property type="entry name" value="EsxAB dimer-like"/>
    <property type="match status" value="1"/>
</dbReference>
<dbReference type="Proteomes" id="UP000523447">
    <property type="component" value="Unassembled WGS sequence"/>
</dbReference>
<keyword evidence="3" id="KW-1185">Reference proteome</keyword>
<dbReference type="AlphaFoldDB" id="A0A7X6RGJ4"/>
<dbReference type="Gene3D" id="1.10.287.1060">
    <property type="entry name" value="ESAT-6-like"/>
    <property type="match status" value="1"/>
</dbReference>
<dbReference type="InterPro" id="IPR036689">
    <property type="entry name" value="ESAT-6-like_sf"/>
</dbReference>
<dbReference type="RefSeq" id="WP_040722028.1">
    <property type="nucleotide sequence ID" value="NZ_CAWPHS010000023.1"/>
</dbReference>
<sequence length="548" mass="57007">MDQSLYVDPDELRRVAADLRARAAETARMVAELKADLAREGECWGDDEPGRLFAESYVPESERNLTGFENLVQNIEAMSANLHTLADTFESQDRAGGAAIRNSLPDLGNPQIPALGYSPPLGAPNQFGVPSQGLSGAETGRQAIGPSATGPLPAADETPAPGRQQPAGQSPVSAPATTPGPRPGRGAGGADPNRVGSRQPSGGAQQPTSDPETSGRRAPATATAPSTATPPSRASAPGSAPASPPGSPSAAKTSAPTAPGTRSPGPNPATPATPRNSAAPWSKPGAAGQPGQPAQPGQPRPSQSRRADAAKKAQEPRQRKDSAPKPPPRPVTADEAMQIINAMAARHQLVVSGFETSGITTRSALELAETVDTVLDKYPLPLRGVAVADLGETGARVENRGTAAAPEPWIVLDRATLADPGVAAGRDRVRARPVESADHPVQAQVLRALGEVVDLQGGFRARTSVQRALITEYLRLTGAEGRPLAQVTDGYRRWRKQLGEYCFRDGVLDPGRALAQGFAGVEQRGAQAPGPAKVLHRLLLTMARLDMR</sequence>
<feature type="compositionally biased region" description="Basic and acidic residues" evidence="1">
    <location>
        <begin position="305"/>
        <end position="323"/>
    </location>
</feature>
<evidence type="ECO:0000313" key="3">
    <source>
        <dbReference type="Proteomes" id="UP000523447"/>
    </source>
</evidence>
<reference evidence="2 3" key="1">
    <citation type="submission" date="2020-04" db="EMBL/GenBank/DDBJ databases">
        <title>MicrobeNet Type strains.</title>
        <authorList>
            <person name="Nicholson A.C."/>
        </authorList>
    </citation>
    <scope>NUCLEOTIDE SEQUENCE [LARGE SCALE GENOMIC DNA]</scope>
    <source>
        <strain evidence="2 3">DSM 44445</strain>
    </source>
</reference>
<evidence type="ECO:0000313" key="2">
    <source>
        <dbReference type="EMBL" id="NKY84980.1"/>
    </source>
</evidence>
<protein>
    <recommendedName>
        <fullName evidence="4">WXG100 family type VII secretion target</fullName>
    </recommendedName>
</protein>
<feature type="compositionally biased region" description="Low complexity" evidence="1">
    <location>
        <begin position="284"/>
        <end position="304"/>
    </location>
</feature>
<comment type="caution">
    <text evidence="2">The sequence shown here is derived from an EMBL/GenBank/DDBJ whole genome shotgun (WGS) entry which is preliminary data.</text>
</comment>